<keyword evidence="2" id="KW-1185">Reference proteome</keyword>
<protein>
    <recommendedName>
        <fullName evidence="3">Restriction endonuclease type IV Mrr domain-containing protein</fullName>
    </recommendedName>
</protein>
<accession>A0ABY9IFJ7</accession>
<dbReference type="Proteomes" id="UP001229952">
    <property type="component" value="Plasmid unnamed1"/>
</dbReference>
<geneLocation type="plasmid" evidence="1 2">
    <name>unnamed1</name>
</geneLocation>
<name>A0ABY9IFJ7_9ACTN</name>
<evidence type="ECO:0000313" key="2">
    <source>
        <dbReference type="Proteomes" id="UP001229952"/>
    </source>
</evidence>
<keyword evidence="1" id="KW-0614">Plasmid</keyword>
<reference evidence="1 2" key="1">
    <citation type="submission" date="2023-03" db="EMBL/GenBank/DDBJ databases">
        <title>Isolation and description of six Streptomyces strains from soil environments, able to metabolize different microbial glucans.</title>
        <authorList>
            <person name="Widen T."/>
            <person name="Larsbrink J."/>
        </authorList>
    </citation>
    <scope>NUCLEOTIDE SEQUENCE [LARGE SCALE GENOMIC DNA]</scope>
    <source>
        <strain evidence="1 2">Mut2</strain>
        <plasmid evidence="1 2">unnamed1</plasmid>
    </source>
</reference>
<dbReference type="EMBL" id="CP120993">
    <property type="protein sequence ID" value="WLQ45645.1"/>
    <property type="molecule type" value="Genomic_DNA"/>
</dbReference>
<organism evidence="1 2">
    <name type="scientific">Streptomyces laculatispora</name>
    <dbReference type="NCBI Taxonomy" id="887464"/>
    <lineage>
        <taxon>Bacteria</taxon>
        <taxon>Bacillati</taxon>
        <taxon>Actinomycetota</taxon>
        <taxon>Actinomycetes</taxon>
        <taxon>Kitasatosporales</taxon>
        <taxon>Streptomycetaceae</taxon>
        <taxon>Streptomyces</taxon>
    </lineage>
</organism>
<proteinExistence type="predicted"/>
<sequence length="55" mass="6249">MRGEDFGKLLLRAFGLARFAVKLDPGIAQPHQTDLSARYGERRYLLECKQQKAKG</sequence>
<evidence type="ECO:0008006" key="3">
    <source>
        <dbReference type="Google" id="ProtNLM"/>
    </source>
</evidence>
<gene>
    <name evidence="1" type="ORF">P8A22_38140</name>
</gene>
<evidence type="ECO:0000313" key="1">
    <source>
        <dbReference type="EMBL" id="WLQ45645.1"/>
    </source>
</evidence>
<dbReference type="RefSeq" id="WP_306092791.1">
    <property type="nucleotide sequence ID" value="NZ_CP120993.1"/>
</dbReference>